<accession>A0A383B1Z1</accession>
<dbReference type="Gene3D" id="3.65.10.10">
    <property type="entry name" value="Enolpyruvate transferase domain"/>
    <property type="match status" value="2"/>
</dbReference>
<dbReference type="InterPro" id="IPR001986">
    <property type="entry name" value="Enolpyruvate_Tfrase_dom"/>
</dbReference>
<dbReference type="PANTHER" id="PTHR21090">
    <property type="entry name" value="AROM/DEHYDROQUINATE SYNTHASE"/>
    <property type="match status" value="1"/>
</dbReference>
<keyword evidence="1" id="KW-0808">Transferase</keyword>
<feature type="non-terminal residue" evidence="3">
    <location>
        <position position="248"/>
    </location>
</feature>
<dbReference type="PANTHER" id="PTHR21090:SF5">
    <property type="entry name" value="PENTAFUNCTIONAL AROM POLYPEPTIDE"/>
    <property type="match status" value="1"/>
</dbReference>
<dbReference type="InterPro" id="IPR036968">
    <property type="entry name" value="Enolpyruvate_Tfrase_sf"/>
</dbReference>
<gene>
    <name evidence="3" type="ORF">METZ01_LOCUS466262</name>
</gene>
<dbReference type="GO" id="GO:0009423">
    <property type="term" value="P:chorismate biosynthetic process"/>
    <property type="evidence" value="ECO:0007669"/>
    <property type="project" value="TreeGrafter"/>
</dbReference>
<dbReference type="InterPro" id="IPR023193">
    <property type="entry name" value="EPSP_synthase_CS"/>
</dbReference>
<dbReference type="AlphaFoldDB" id="A0A383B1Z1"/>
<evidence type="ECO:0000259" key="2">
    <source>
        <dbReference type="Pfam" id="PF00275"/>
    </source>
</evidence>
<dbReference type="InterPro" id="IPR013792">
    <property type="entry name" value="RNA3'P_cycl/enolpyr_Trfase_a/b"/>
</dbReference>
<evidence type="ECO:0000256" key="1">
    <source>
        <dbReference type="ARBA" id="ARBA00022679"/>
    </source>
</evidence>
<protein>
    <recommendedName>
        <fullName evidence="2">Enolpyruvate transferase domain-containing protein</fullName>
    </recommendedName>
</protein>
<dbReference type="PROSITE" id="PS00104">
    <property type="entry name" value="EPSP_SYNTHASE_1"/>
    <property type="match status" value="1"/>
</dbReference>
<evidence type="ECO:0000313" key="3">
    <source>
        <dbReference type="EMBL" id="SVE13408.1"/>
    </source>
</evidence>
<organism evidence="3">
    <name type="scientific">marine metagenome</name>
    <dbReference type="NCBI Taxonomy" id="408172"/>
    <lineage>
        <taxon>unclassified sequences</taxon>
        <taxon>metagenomes</taxon>
        <taxon>ecological metagenomes</taxon>
    </lineage>
</organism>
<proteinExistence type="predicted"/>
<feature type="non-terminal residue" evidence="3">
    <location>
        <position position="1"/>
    </location>
</feature>
<dbReference type="GO" id="GO:0003866">
    <property type="term" value="F:3-phosphoshikimate 1-carboxyvinyltransferase activity"/>
    <property type="evidence" value="ECO:0007669"/>
    <property type="project" value="TreeGrafter"/>
</dbReference>
<dbReference type="SUPFAM" id="SSF55205">
    <property type="entry name" value="EPT/RTPC-like"/>
    <property type="match status" value="1"/>
</dbReference>
<dbReference type="EMBL" id="UINC01196412">
    <property type="protein sequence ID" value="SVE13408.1"/>
    <property type="molecule type" value="Genomic_DNA"/>
</dbReference>
<name>A0A383B1Z1_9ZZZZ</name>
<reference evidence="3" key="1">
    <citation type="submission" date="2018-05" db="EMBL/GenBank/DDBJ databases">
        <authorList>
            <person name="Lanie J.A."/>
            <person name="Ng W.-L."/>
            <person name="Kazmierczak K.M."/>
            <person name="Andrzejewski T.M."/>
            <person name="Davidsen T.M."/>
            <person name="Wayne K.J."/>
            <person name="Tettelin H."/>
            <person name="Glass J.I."/>
            <person name="Rusch D."/>
            <person name="Podicherti R."/>
            <person name="Tsui H.-C.T."/>
            <person name="Winkler M.E."/>
        </authorList>
    </citation>
    <scope>NUCLEOTIDE SEQUENCE</scope>
</reference>
<sequence length="248" mass="25958">LDMGNSGTAMRLMAGVLAGQHFSTTLVGDTSLSQRPMGRIIEPLTRMGASIGSSPGGTPPLEIRPVNKLRGLDYSVPMASAQVKSAILLAGLYADGTTCVRESAITRDHTERMLAGFKYSGGLYEHPAMVEGGGRLSGCDVIVPGDLSSAAFFLVGATISEGSSVRLENIGVNRTRSGILDILITMGADIRVESKRMVCGEEVADLIVRHSPLNGISIDPELVSRSIDEFPVIAIAAACAKGNTTIRG</sequence>
<dbReference type="Pfam" id="PF00275">
    <property type="entry name" value="EPSP_synthase"/>
    <property type="match status" value="1"/>
</dbReference>
<feature type="domain" description="Enolpyruvate transferase" evidence="2">
    <location>
        <begin position="1"/>
        <end position="248"/>
    </location>
</feature>